<evidence type="ECO:0000313" key="2">
    <source>
        <dbReference type="Proteomes" id="UP000755585"/>
    </source>
</evidence>
<protein>
    <submittedName>
        <fullName evidence="1">Uncharacterized protein</fullName>
    </submittedName>
</protein>
<evidence type="ECO:0000313" key="1">
    <source>
        <dbReference type="EMBL" id="MBP2349104.1"/>
    </source>
</evidence>
<name>A0ABS4UBY7_9ACTN</name>
<dbReference type="EMBL" id="JAGINT010000001">
    <property type="protein sequence ID" value="MBP2349104.1"/>
    <property type="molecule type" value="Genomic_DNA"/>
</dbReference>
<gene>
    <name evidence="1" type="ORF">JOF29_000187</name>
</gene>
<accession>A0ABS4UBY7</accession>
<organism evidence="1 2">
    <name type="scientific">Kribbella aluminosa</name>
    <dbReference type="NCBI Taxonomy" id="416017"/>
    <lineage>
        <taxon>Bacteria</taxon>
        <taxon>Bacillati</taxon>
        <taxon>Actinomycetota</taxon>
        <taxon>Actinomycetes</taxon>
        <taxon>Propionibacteriales</taxon>
        <taxon>Kribbellaceae</taxon>
        <taxon>Kribbella</taxon>
    </lineage>
</organism>
<keyword evidence="2" id="KW-1185">Reference proteome</keyword>
<dbReference type="RefSeq" id="WP_209692320.1">
    <property type="nucleotide sequence ID" value="NZ_BAAAVU010000028.1"/>
</dbReference>
<proteinExistence type="predicted"/>
<dbReference type="Proteomes" id="UP000755585">
    <property type="component" value="Unassembled WGS sequence"/>
</dbReference>
<comment type="caution">
    <text evidence="1">The sequence shown here is derived from an EMBL/GenBank/DDBJ whole genome shotgun (WGS) entry which is preliminary data.</text>
</comment>
<reference evidence="1 2" key="1">
    <citation type="submission" date="2021-03" db="EMBL/GenBank/DDBJ databases">
        <title>Sequencing the genomes of 1000 actinobacteria strains.</title>
        <authorList>
            <person name="Klenk H.-P."/>
        </authorList>
    </citation>
    <scope>NUCLEOTIDE SEQUENCE [LARGE SCALE GENOMIC DNA]</scope>
    <source>
        <strain evidence="1 2">DSM 18824</strain>
    </source>
</reference>
<sequence>MTDETWWLVYVRRYDELLEAFEVIEVRVVPTGLADAYADVFRLRYPDDDVRAREATDYERAYPPDKPYDMGG</sequence>